<proteinExistence type="predicted"/>
<evidence type="ECO:0000259" key="14">
    <source>
        <dbReference type="PROSITE" id="PS51258"/>
    </source>
</evidence>
<evidence type="ECO:0000256" key="12">
    <source>
        <dbReference type="SAM" id="MobiDB-lite"/>
    </source>
</evidence>
<dbReference type="InterPro" id="IPR014770">
    <property type="entry name" value="Munc13_1"/>
</dbReference>
<dbReference type="InterPro" id="IPR033227">
    <property type="entry name" value="CAPS"/>
</dbReference>
<keyword evidence="4" id="KW-0479">Metal-binding</keyword>
<keyword evidence="16" id="KW-1185">Reference proteome</keyword>
<dbReference type="InterPro" id="IPR011993">
    <property type="entry name" value="PH-like_dom_sf"/>
</dbReference>
<dbReference type="Proteomes" id="UP000052978">
    <property type="component" value="Unassembled WGS sequence"/>
</dbReference>
<keyword evidence="6" id="KW-0653">Protein transport</keyword>
<dbReference type="PROSITE" id="PS51258">
    <property type="entry name" value="MHD1"/>
    <property type="match status" value="1"/>
</dbReference>
<keyword evidence="7" id="KW-0770">Synapse</keyword>
<sequence length="1171" mass="133763">MFSGKGVSKLIWGTQGDFSTTHALPAVKVKLFTESTGVLALEDKELGRVILHPTPNSPKQSEWHKMTVSKNCPDQDLKIKLAVRMDKPQNMKHSGYLWAIGKNVWKRWKKRFFVLVQVSQYTFAMCSYREKKAEPQELLQLDGYTVDYTDPQPGLEGGRAFFNAVKEGDTVIFASDDEQDRILWVQAMYRATGQSHKPVPPTQVQKLNAKGGNVPQLDAPISQFYADRAQKHGMDEFISSNPCNFDHASLFEMVQRLTLDHRLNDSYSCLASIFFGLQQFKHDDIFLNEIFLYLAVRSSFLQYRAPLTMINVSLISWVEVVFLPRERSRQEVVSRDDPTPQPPYPSFPLFSCYMRNVPKRGWFSPGQVFVLDEYCARNGVRGCHRHLCYLRDLLERAENGAMIDPTLLHYSFAFCASHVHGNRMGACEESEDDRTGANHGDKDLKSSRRDIFPLMLLKMSALRRTVRKWFAENLKGHGTVDSDHEREELAHGKVFSINSWQIGSSVYLPQGPHSAAKVIPPEEIQVLLGNSSGRPDGIGTVTVEEKERFEEIKERLRVLLENQITHFRYCFPFGRPEGALKATLSLLERVLMKDIVTPVPQEEVKTVIRKCLEQAALVNYSRLSEYAKIEENQKDAENVGRLITPAKKLEDTIRLAELVIEVLQQNEEHHAEAFAWWSDLMVEHAETFLSLFAVDMDAALEVQPPDTWDSFPLFQLLNDFLRTDYNLCNGKFHKHLQDLFAPLVVRYVDLMESSIAQSIHRGFERESWEPVKSLTSNLPNVNLPNVNLPKVPNLPVNIPLGIPQMPTFSAPSWMAAIYDADNGSGTSEDLFWKLDALQTFIRDLHWPEEEFGKHLEQRLKLMASDMIESCVKRTRIAFEVKLQKTSRSTDFRVPQSICTMFNVMVDAKAQSTKLCSMEMGQEHQYHSKIDELIEETVKEMITLLVAKFVTILEGVLAKLSRYDEGTLFSSFLSFTVKAASKYVDVPKPGMDVADAYVTFVRHSQDVLRDKVNEEMYIERLFDGFARLVRKTSLPGFLRHRLWESELEHKCSHSLAILPPERHGCGIAAQVNEAVATSQWYNSSMSVICTWLTDRMDLQLHIYQLKTLIRMVKKTYRDFRLQGVLDSTLNSKTYETIRNRLTVEEATASVSEGGGLQGISMKDSDEEDEEDD</sequence>
<dbReference type="EMBL" id="KE164791">
    <property type="protein sequence ID" value="EPQ20147.1"/>
    <property type="molecule type" value="Genomic_DNA"/>
</dbReference>
<dbReference type="GO" id="GO:0030659">
    <property type="term" value="C:cytoplasmic vesicle membrane"/>
    <property type="evidence" value="ECO:0007669"/>
    <property type="project" value="UniProtKB-SubCell"/>
</dbReference>
<dbReference type="PANTHER" id="PTHR12166">
    <property type="entry name" value="CALCIUM-DEPENDENT SECRETION ACTIVATOR"/>
    <property type="match status" value="1"/>
</dbReference>
<dbReference type="Pfam" id="PF00169">
    <property type="entry name" value="PH"/>
    <property type="match status" value="1"/>
</dbReference>
<evidence type="ECO:0000256" key="5">
    <source>
        <dbReference type="ARBA" id="ARBA00022837"/>
    </source>
</evidence>
<gene>
    <name evidence="15" type="ORF">D623_10014237</name>
</gene>
<dbReference type="GO" id="GO:1990504">
    <property type="term" value="P:dense core granule exocytosis"/>
    <property type="evidence" value="ECO:0007669"/>
    <property type="project" value="InterPro"/>
</dbReference>
<dbReference type="InterPro" id="IPR057457">
    <property type="entry name" value="CAPS_C2"/>
</dbReference>
<dbReference type="Pfam" id="PF25341">
    <property type="entry name" value="C2_CAPS"/>
    <property type="match status" value="1"/>
</dbReference>
<dbReference type="InterPro" id="IPR010439">
    <property type="entry name" value="MUN_dom"/>
</dbReference>
<accession>S7QFQ4</accession>
<keyword evidence="9" id="KW-0472">Membrane</keyword>
<organism evidence="15 16">
    <name type="scientific">Myotis brandtii</name>
    <name type="common">Brandt's bat</name>
    <dbReference type="NCBI Taxonomy" id="109478"/>
    <lineage>
        <taxon>Eukaryota</taxon>
        <taxon>Metazoa</taxon>
        <taxon>Chordata</taxon>
        <taxon>Craniata</taxon>
        <taxon>Vertebrata</taxon>
        <taxon>Euteleostomi</taxon>
        <taxon>Mammalia</taxon>
        <taxon>Eutheria</taxon>
        <taxon>Laurasiatheria</taxon>
        <taxon>Chiroptera</taxon>
        <taxon>Yangochiroptera</taxon>
        <taxon>Vespertilionidae</taxon>
        <taxon>Myotis</taxon>
    </lineage>
</organism>
<evidence type="ECO:0000256" key="2">
    <source>
        <dbReference type="ARBA" id="ARBA00022448"/>
    </source>
</evidence>
<evidence type="ECO:0000256" key="3">
    <source>
        <dbReference type="ARBA" id="ARBA00022483"/>
    </source>
</evidence>
<dbReference type="GO" id="GO:0046872">
    <property type="term" value="F:metal ion binding"/>
    <property type="evidence" value="ECO:0007669"/>
    <property type="project" value="UniProtKB-KW"/>
</dbReference>
<keyword evidence="10" id="KW-0968">Cytoplasmic vesicle</keyword>
<dbReference type="SMART" id="SM01145">
    <property type="entry name" value="DUF1041"/>
    <property type="match status" value="1"/>
</dbReference>
<dbReference type="AlphaFoldDB" id="S7QFQ4"/>
<evidence type="ECO:0000256" key="1">
    <source>
        <dbReference type="ARBA" id="ARBA00004156"/>
    </source>
</evidence>
<dbReference type="GO" id="GO:0016079">
    <property type="term" value="P:synaptic vesicle exocytosis"/>
    <property type="evidence" value="ECO:0007669"/>
    <property type="project" value="InterPro"/>
</dbReference>
<dbReference type="SUPFAM" id="SSF50729">
    <property type="entry name" value="PH domain-like"/>
    <property type="match status" value="1"/>
</dbReference>
<name>S7QFQ4_MYOBR</name>
<evidence type="ECO:0000313" key="16">
    <source>
        <dbReference type="Proteomes" id="UP000052978"/>
    </source>
</evidence>
<feature type="region of interest" description="Disordered" evidence="12">
    <location>
        <begin position="1147"/>
        <end position="1171"/>
    </location>
</feature>
<dbReference type="SMART" id="SM00233">
    <property type="entry name" value="PH"/>
    <property type="match status" value="1"/>
</dbReference>
<dbReference type="Gene3D" id="2.30.29.30">
    <property type="entry name" value="Pleckstrin-homology domain (PH domain)/Phosphotyrosine-binding domain (PTB)"/>
    <property type="match status" value="1"/>
</dbReference>
<dbReference type="GO" id="GO:0015031">
    <property type="term" value="P:protein transport"/>
    <property type="evidence" value="ECO:0007669"/>
    <property type="project" value="UniProtKB-KW"/>
</dbReference>
<feature type="domain" description="MHD1" evidence="14">
    <location>
        <begin position="694"/>
        <end position="874"/>
    </location>
</feature>
<evidence type="ECO:0000256" key="9">
    <source>
        <dbReference type="ARBA" id="ARBA00023136"/>
    </source>
</evidence>
<dbReference type="CDD" id="cd01234">
    <property type="entry name" value="PH_CADPS"/>
    <property type="match status" value="1"/>
</dbReference>
<keyword evidence="8" id="KW-0446">Lipid-binding</keyword>
<evidence type="ECO:0000259" key="13">
    <source>
        <dbReference type="PROSITE" id="PS50003"/>
    </source>
</evidence>
<dbReference type="GO" id="GO:0045921">
    <property type="term" value="P:positive regulation of exocytosis"/>
    <property type="evidence" value="ECO:0007669"/>
    <property type="project" value="TreeGrafter"/>
</dbReference>
<dbReference type="Pfam" id="PF06292">
    <property type="entry name" value="MUN"/>
    <property type="match status" value="1"/>
</dbReference>
<dbReference type="PROSITE" id="PS50003">
    <property type="entry name" value="PH_DOMAIN"/>
    <property type="match status" value="1"/>
</dbReference>
<evidence type="ECO:0000256" key="10">
    <source>
        <dbReference type="ARBA" id="ARBA00023329"/>
    </source>
</evidence>
<keyword evidence="3" id="KW-0268">Exocytosis</keyword>
<feature type="domain" description="PH" evidence="13">
    <location>
        <begin position="90"/>
        <end position="193"/>
    </location>
</feature>
<evidence type="ECO:0000256" key="11">
    <source>
        <dbReference type="ARBA" id="ARBA00034103"/>
    </source>
</evidence>
<dbReference type="eggNOG" id="KOG3543">
    <property type="taxonomic scope" value="Eukaryota"/>
</dbReference>
<keyword evidence="2" id="KW-0813">Transport</keyword>
<comment type="subcellular location">
    <subcellularLocation>
        <location evidence="1">Cytoplasmic vesicle membrane</location>
    </subcellularLocation>
    <subcellularLocation>
        <location evidence="11">Synapse</location>
    </subcellularLocation>
</comment>
<dbReference type="GO" id="GO:0008289">
    <property type="term" value="F:lipid binding"/>
    <property type="evidence" value="ECO:0007669"/>
    <property type="project" value="UniProtKB-KW"/>
</dbReference>
<keyword evidence="5" id="KW-0106">Calcium</keyword>
<evidence type="ECO:0000313" key="15">
    <source>
        <dbReference type="EMBL" id="EPQ20147.1"/>
    </source>
</evidence>
<dbReference type="FunFam" id="2.30.29.30:FF:000007">
    <property type="entry name" value="Calcium-dependent secretion activator 2 isoform B"/>
    <property type="match status" value="1"/>
</dbReference>
<dbReference type="GO" id="GO:0098978">
    <property type="term" value="C:glutamatergic synapse"/>
    <property type="evidence" value="ECO:0007669"/>
    <property type="project" value="TreeGrafter"/>
</dbReference>
<protein>
    <submittedName>
        <fullName evidence="15">Calcium-dependent secretion activator 1</fullName>
    </submittedName>
</protein>
<evidence type="ECO:0000256" key="8">
    <source>
        <dbReference type="ARBA" id="ARBA00023121"/>
    </source>
</evidence>
<evidence type="ECO:0000256" key="7">
    <source>
        <dbReference type="ARBA" id="ARBA00023018"/>
    </source>
</evidence>
<dbReference type="GO" id="GO:0098793">
    <property type="term" value="C:presynapse"/>
    <property type="evidence" value="ECO:0007669"/>
    <property type="project" value="GOC"/>
</dbReference>
<dbReference type="InterPro" id="IPR001849">
    <property type="entry name" value="PH_domain"/>
</dbReference>
<reference evidence="15 16" key="1">
    <citation type="journal article" date="2013" name="Nat. Commun.">
        <title>Genome analysis reveals insights into physiology and longevity of the Brandt's bat Myotis brandtii.</title>
        <authorList>
            <person name="Seim I."/>
            <person name="Fang X."/>
            <person name="Xiong Z."/>
            <person name="Lobanov A.V."/>
            <person name="Huang Z."/>
            <person name="Ma S."/>
            <person name="Feng Y."/>
            <person name="Turanov A.A."/>
            <person name="Zhu Y."/>
            <person name="Lenz T.L."/>
            <person name="Gerashchenko M.V."/>
            <person name="Fan D."/>
            <person name="Hee Yim S."/>
            <person name="Yao X."/>
            <person name="Jordan D."/>
            <person name="Xiong Y."/>
            <person name="Ma Y."/>
            <person name="Lyapunov A.N."/>
            <person name="Chen G."/>
            <person name="Kulakova O.I."/>
            <person name="Sun Y."/>
            <person name="Lee S.G."/>
            <person name="Bronson R.T."/>
            <person name="Moskalev A.A."/>
            <person name="Sunyaev S.R."/>
            <person name="Zhang G."/>
            <person name="Krogh A."/>
            <person name="Wang J."/>
            <person name="Gladyshev V.N."/>
        </authorList>
    </citation>
    <scope>NUCLEOTIDE SEQUENCE [LARGE SCALE GENOMIC DNA]</scope>
</reference>
<evidence type="ECO:0000256" key="6">
    <source>
        <dbReference type="ARBA" id="ARBA00022927"/>
    </source>
</evidence>
<evidence type="ECO:0000256" key="4">
    <source>
        <dbReference type="ARBA" id="ARBA00022723"/>
    </source>
</evidence>
<dbReference type="PANTHER" id="PTHR12166:SF6">
    <property type="entry name" value="CALCIUM-DEPENDENT SECRETION ACTIVATOR 1"/>
    <property type="match status" value="1"/>
</dbReference>